<dbReference type="InterPro" id="IPR050189">
    <property type="entry name" value="MFS_Efflux_Transporters"/>
</dbReference>
<dbReference type="PANTHER" id="PTHR43124">
    <property type="entry name" value="PURINE EFFLUX PUMP PBUE"/>
    <property type="match status" value="1"/>
</dbReference>
<feature type="transmembrane region" description="Helical" evidence="6">
    <location>
        <begin position="230"/>
        <end position="253"/>
    </location>
</feature>
<feature type="transmembrane region" description="Helical" evidence="6">
    <location>
        <begin position="184"/>
        <end position="203"/>
    </location>
</feature>
<evidence type="ECO:0000313" key="9">
    <source>
        <dbReference type="Proteomes" id="UP000000496"/>
    </source>
</evidence>
<feature type="transmembrane region" description="Helical" evidence="6">
    <location>
        <begin position="117"/>
        <end position="138"/>
    </location>
</feature>
<dbReference type="GO" id="GO:0022857">
    <property type="term" value="F:transmembrane transporter activity"/>
    <property type="evidence" value="ECO:0007669"/>
    <property type="project" value="InterPro"/>
</dbReference>
<sequence>MTKKNIFDKKKFMNSKNQLVEHPRPYYAWMVFILSVIFSAYTLTLQFSPRLESILGQDKTQITALIYAMSAFYFSLAFFQIPIGILIDRFGSRFLPSLGIIFCSIGAILMSNSETHWGIAMARGIMGFGAAFAFLNGLRIINNWFKSKQFSYLLGIFIALSAFLTVLFKMGFNYLEEVLLWRKAMMTVGLSGLIFACVYFFIVQDSPGGKFSIYSQIKDRKEFWKNIRQVFNASHVWVMGLTIGLMIGPLFAFETIWAIPFLKTVYKTPLSTAIMYNLFFVLSYGIGAIFFGRISTFIGKRKLFVVLGTAITLIMLIIIIYPPYFGVLITSICFIILGFAASNISIGYTIVHEHNVPQVTATPIAVVNTFCVLFAAISQSLITVFLELGKQIHNTPEYTTQQFQTSLIRLPIYLLFALILSFFIKETYCNQRQSYEN</sequence>
<dbReference type="SUPFAM" id="SSF103473">
    <property type="entry name" value="MFS general substrate transporter"/>
    <property type="match status" value="1"/>
</dbReference>
<name>F8L4P2_SIMNZ</name>
<dbReference type="InterPro" id="IPR020846">
    <property type="entry name" value="MFS_dom"/>
</dbReference>
<dbReference type="EMBL" id="FR872582">
    <property type="protein sequence ID" value="CCB88307.1"/>
    <property type="molecule type" value="Genomic_DNA"/>
</dbReference>
<dbReference type="KEGG" id="sng:SNE_A04300"/>
<dbReference type="Pfam" id="PF07690">
    <property type="entry name" value="MFS_1"/>
    <property type="match status" value="1"/>
</dbReference>
<dbReference type="GO" id="GO:0005886">
    <property type="term" value="C:plasma membrane"/>
    <property type="evidence" value="ECO:0007669"/>
    <property type="project" value="UniProtKB-SubCell"/>
</dbReference>
<feature type="transmembrane region" description="Helical" evidence="6">
    <location>
        <begin position="327"/>
        <end position="351"/>
    </location>
</feature>
<keyword evidence="2" id="KW-1003">Cell membrane</keyword>
<evidence type="ECO:0000256" key="2">
    <source>
        <dbReference type="ARBA" id="ARBA00022475"/>
    </source>
</evidence>
<keyword evidence="4 6" id="KW-1133">Transmembrane helix</keyword>
<dbReference type="AlphaFoldDB" id="F8L4P2"/>
<keyword evidence="3 6" id="KW-0812">Transmembrane</keyword>
<accession>F8L4P2</accession>
<feature type="transmembrane region" description="Helical" evidence="6">
    <location>
        <begin position="26"/>
        <end position="44"/>
    </location>
</feature>
<dbReference type="PROSITE" id="PS50850">
    <property type="entry name" value="MFS"/>
    <property type="match status" value="1"/>
</dbReference>
<feature type="domain" description="Major facilitator superfamily (MFS) profile" evidence="7">
    <location>
        <begin position="28"/>
        <end position="428"/>
    </location>
</feature>
<protein>
    <recommendedName>
        <fullName evidence="7">Major facilitator superfamily (MFS) profile domain-containing protein</fullName>
    </recommendedName>
</protein>
<feature type="transmembrane region" description="Helical" evidence="6">
    <location>
        <begin position="94"/>
        <end position="111"/>
    </location>
</feature>
<evidence type="ECO:0000256" key="1">
    <source>
        <dbReference type="ARBA" id="ARBA00004651"/>
    </source>
</evidence>
<evidence type="ECO:0000256" key="4">
    <source>
        <dbReference type="ARBA" id="ARBA00022989"/>
    </source>
</evidence>
<organism evidence="8 9">
    <name type="scientific">Simkania negevensis (strain ATCC VR-1471 / DSM 27360 / Z)</name>
    <dbReference type="NCBI Taxonomy" id="331113"/>
    <lineage>
        <taxon>Bacteria</taxon>
        <taxon>Pseudomonadati</taxon>
        <taxon>Chlamydiota</taxon>
        <taxon>Chlamydiia</taxon>
        <taxon>Parachlamydiales</taxon>
        <taxon>Simkaniaceae</taxon>
        <taxon>Simkania</taxon>
    </lineage>
</organism>
<reference evidence="8 9" key="2">
    <citation type="journal article" date="2011" name="Mol. Biol. Evol.">
        <title>Unity in variety--the pan-genome of the Chlamydiae.</title>
        <authorList>
            <person name="Collingro A."/>
            <person name="Tischler P."/>
            <person name="Weinmaier T."/>
            <person name="Penz T."/>
            <person name="Heinz E."/>
            <person name="Brunham R.C."/>
            <person name="Read T.D."/>
            <person name="Bavoil P.M."/>
            <person name="Sachse K."/>
            <person name="Kahane S."/>
            <person name="Friedman M.G."/>
            <person name="Rattei T."/>
            <person name="Myers G.S."/>
            <person name="Horn M."/>
        </authorList>
    </citation>
    <scope>NUCLEOTIDE SEQUENCE [LARGE SCALE GENOMIC DNA]</scope>
    <source>
        <strain evidence="9">ATCC VR-1471 / Z</strain>
    </source>
</reference>
<evidence type="ECO:0000256" key="5">
    <source>
        <dbReference type="ARBA" id="ARBA00023136"/>
    </source>
</evidence>
<dbReference type="HOGENOM" id="CLU_001265_62_2_0"/>
<feature type="transmembrane region" description="Helical" evidence="6">
    <location>
        <begin position="273"/>
        <end position="291"/>
    </location>
</feature>
<proteinExistence type="predicted"/>
<dbReference type="STRING" id="331113.SNE_A04300"/>
<feature type="transmembrane region" description="Helical" evidence="6">
    <location>
        <begin position="303"/>
        <end position="321"/>
    </location>
</feature>
<gene>
    <name evidence="8" type="ordered locus">SNE_A04300</name>
</gene>
<reference key="1">
    <citation type="journal article" date="2011" name="Mol. Biol. Evol.">
        <title>Unity in variety -- the pan-genome of the Chlamydiae.</title>
        <authorList>
            <person name="Collingro A."/>
            <person name="Tischler P."/>
            <person name="Weinmaier T."/>
            <person name="Penz T."/>
            <person name="Heinz E."/>
            <person name="Brunham R.C."/>
            <person name="Read T.D."/>
            <person name="Bavoil P.M."/>
            <person name="Sachse K."/>
            <person name="Kahane S."/>
            <person name="Friedman M.G."/>
            <person name="Rattei T."/>
            <person name="Myers G.S.A."/>
            <person name="Horn M."/>
        </authorList>
    </citation>
    <scope>NUCLEOTIDE SEQUENCE</scope>
    <source>
        <strain>Z</strain>
    </source>
</reference>
<feature type="transmembrane region" description="Helical" evidence="6">
    <location>
        <begin position="150"/>
        <end position="172"/>
    </location>
</feature>
<evidence type="ECO:0000313" key="8">
    <source>
        <dbReference type="EMBL" id="CCB88307.1"/>
    </source>
</evidence>
<evidence type="ECO:0000259" key="7">
    <source>
        <dbReference type="PROSITE" id="PS50850"/>
    </source>
</evidence>
<dbReference type="CDD" id="cd06174">
    <property type="entry name" value="MFS"/>
    <property type="match status" value="1"/>
</dbReference>
<feature type="transmembrane region" description="Helical" evidence="6">
    <location>
        <begin position="406"/>
        <end position="424"/>
    </location>
</feature>
<keyword evidence="9" id="KW-1185">Reference proteome</keyword>
<feature type="transmembrane region" description="Helical" evidence="6">
    <location>
        <begin position="64"/>
        <end position="87"/>
    </location>
</feature>
<comment type="subcellular location">
    <subcellularLocation>
        <location evidence="1">Cell membrane</location>
        <topology evidence="1">Multi-pass membrane protein</topology>
    </subcellularLocation>
</comment>
<dbReference type="Proteomes" id="UP000000496">
    <property type="component" value="Chromosome gsn.131"/>
</dbReference>
<dbReference type="PANTHER" id="PTHR43124:SF3">
    <property type="entry name" value="CHLORAMPHENICOL EFFLUX PUMP RV0191"/>
    <property type="match status" value="1"/>
</dbReference>
<dbReference type="Gene3D" id="1.20.1250.20">
    <property type="entry name" value="MFS general substrate transporter like domains"/>
    <property type="match status" value="2"/>
</dbReference>
<evidence type="ECO:0000256" key="6">
    <source>
        <dbReference type="SAM" id="Phobius"/>
    </source>
</evidence>
<dbReference type="InterPro" id="IPR036259">
    <property type="entry name" value="MFS_trans_sf"/>
</dbReference>
<dbReference type="eggNOG" id="COG2271">
    <property type="taxonomic scope" value="Bacteria"/>
</dbReference>
<feature type="transmembrane region" description="Helical" evidence="6">
    <location>
        <begin position="363"/>
        <end position="386"/>
    </location>
</feature>
<evidence type="ECO:0000256" key="3">
    <source>
        <dbReference type="ARBA" id="ARBA00022692"/>
    </source>
</evidence>
<dbReference type="InterPro" id="IPR011701">
    <property type="entry name" value="MFS"/>
</dbReference>
<keyword evidence="5 6" id="KW-0472">Membrane</keyword>